<gene>
    <name evidence="2" type="ORF">HNQ72_004361</name>
</gene>
<dbReference type="SUPFAM" id="SSF55785">
    <property type="entry name" value="PYP-like sensor domain (PAS domain)"/>
    <property type="match status" value="1"/>
</dbReference>
<protein>
    <submittedName>
        <fullName evidence="2">PAS domain-containing protein</fullName>
    </submittedName>
</protein>
<reference evidence="2 3" key="1">
    <citation type="submission" date="2020-08" db="EMBL/GenBank/DDBJ databases">
        <title>Genomic Encyclopedia of Type Strains, Phase IV (KMG-IV): sequencing the most valuable type-strain genomes for metagenomic binning, comparative biology and taxonomic classification.</title>
        <authorList>
            <person name="Goeker M."/>
        </authorList>
    </citation>
    <scope>NUCLEOTIDE SEQUENCE [LARGE SCALE GENOMIC DNA]</scope>
    <source>
        <strain evidence="2 3">DSM 100734</strain>
    </source>
</reference>
<evidence type="ECO:0000313" key="3">
    <source>
        <dbReference type="Proteomes" id="UP000547879"/>
    </source>
</evidence>
<evidence type="ECO:0000259" key="1">
    <source>
        <dbReference type="Pfam" id="PF08447"/>
    </source>
</evidence>
<dbReference type="AlphaFoldDB" id="A0A7X0D2H2"/>
<organism evidence="2 3">
    <name type="scientific">Rhizobium wenxiniae</name>
    <dbReference type="NCBI Taxonomy" id="1737357"/>
    <lineage>
        <taxon>Bacteria</taxon>
        <taxon>Pseudomonadati</taxon>
        <taxon>Pseudomonadota</taxon>
        <taxon>Alphaproteobacteria</taxon>
        <taxon>Hyphomicrobiales</taxon>
        <taxon>Rhizobiaceae</taxon>
        <taxon>Rhizobium/Agrobacterium group</taxon>
        <taxon>Rhizobium</taxon>
    </lineage>
</organism>
<dbReference type="InterPro" id="IPR013655">
    <property type="entry name" value="PAS_fold_3"/>
</dbReference>
<dbReference type="RefSeq" id="WP_183995146.1">
    <property type="nucleotide sequence ID" value="NZ_BMHW01000019.1"/>
</dbReference>
<comment type="caution">
    <text evidence="2">The sequence shown here is derived from an EMBL/GenBank/DDBJ whole genome shotgun (WGS) entry which is preliminary data.</text>
</comment>
<dbReference type="InterPro" id="IPR035965">
    <property type="entry name" value="PAS-like_dom_sf"/>
</dbReference>
<accession>A0A7X0D2H2</accession>
<proteinExistence type="predicted"/>
<feature type="domain" description="PAS fold-3" evidence="1">
    <location>
        <begin position="33"/>
        <end position="122"/>
    </location>
</feature>
<name>A0A7X0D2H2_9HYPH</name>
<sequence>MRSLNEVLYVAQTTGEAPPEVGFFTWDVPENVLYADGALADLFGLDPAVSSQGLPIETYLDRVHSEDRPRLAKTIRDSIVADRPQQETYRVMNTEGSYVFVTGFGRGFRNQEGDIVRYVGIVVPTYVQTTPRHYSH</sequence>
<dbReference type="CDD" id="cd00130">
    <property type="entry name" value="PAS"/>
    <property type="match status" value="1"/>
</dbReference>
<dbReference type="Pfam" id="PF08447">
    <property type="entry name" value="PAS_3"/>
    <property type="match status" value="1"/>
</dbReference>
<dbReference type="EMBL" id="JACHEG010000006">
    <property type="protein sequence ID" value="MBB6164516.1"/>
    <property type="molecule type" value="Genomic_DNA"/>
</dbReference>
<dbReference type="Proteomes" id="UP000547879">
    <property type="component" value="Unassembled WGS sequence"/>
</dbReference>
<evidence type="ECO:0000313" key="2">
    <source>
        <dbReference type="EMBL" id="MBB6164516.1"/>
    </source>
</evidence>
<dbReference type="InterPro" id="IPR000014">
    <property type="entry name" value="PAS"/>
</dbReference>
<dbReference type="Gene3D" id="3.30.450.20">
    <property type="entry name" value="PAS domain"/>
    <property type="match status" value="1"/>
</dbReference>
<keyword evidence="3" id="KW-1185">Reference proteome</keyword>